<feature type="compositionally biased region" description="Basic and acidic residues" evidence="1">
    <location>
        <begin position="1"/>
        <end position="11"/>
    </location>
</feature>
<evidence type="ECO:0000256" key="1">
    <source>
        <dbReference type="SAM" id="MobiDB-lite"/>
    </source>
</evidence>
<dbReference type="Proteomes" id="UP001344906">
    <property type="component" value="Unassembled WGS sequence"/>
</dbReference>
<keyword evidence="3" id="KW-1185">Reference proteome</keyword>
<gene>
    <name evidence="2" type="ORF">KDH_11740</name>
</gene>
<feature type="region of interest" description="Disordered" evidence="1">
    <location>
        <begin position="1"/>
        <end position="24"/>
    </location>
</feature>
<organism evidence="2 3">
    <name type="scientific">Dictyobacter halimunensis</name>
    <dbReference type="NCBI Taxonomy" id="3026934"/>
    <lineage>
        <taxon>Bacteria</taxon>
        <taxon>Bacillati</taxon>
        <taxon>Chloroflexota</taxon>
        <taxon>Ktedonobacteria</taxon>
        <taxon>Ktedonobacterales</taxon>
        <taxon>Dictyobacteraceae</taxon>
        <taxon>Dictyobacter</taxon>
    </lineage>
</organism>
<accession>A0ABQ6FKW8</accession>
<protein>
    <submittedName>
        <fullName evidence="2">Uncharacterized protein</fullName>
    </submittedName>
</protein>
<proteinExistence type="predicted"/>
<feature type="compositionally biased region" description="Polar residues" evidence="1">
    <location>
        <begin position="12"/>
        <end position="22"/>
    </location>
</feature>
<comment type="caution">
    <text evidence="2">The sequence shown here is derived from an EMBL/GenBank/DDBJ whole genome shotgun (WGS) entry which is preliminary data.</text>
</comment>
<dbReference type="EMBL" id="BSRI01000001">
    <property type="protein sequence ID" value="GLV54326.1"/>
    <property type="molecule type" value="Genomic_DNA"/>
</dbReference>
<evidence type="ECO:0000313" key="3">
    <source>
        <dbReference type="Proteomes" id="UP001344906"/>
    </source>
</evidence>
<sequence>MQDANQHKRNEFQSACLSPNQEATREFSDLEELVIKNYPEAPDTTEIDVDNEEIDALLEAVERQKEAQQQPASLPERPIGYVSNARNATSRSDLFQFWAPAEEVSLGIGSIVRHTATQPQWVDTYGIIVDTTGNTLGLDDYAFHVYEQDALPPLDSITPAPSSRRPVVHYQAKVLASTQKAQRPVHSGPVYAVKADDFAAVHTKDLWLDPQYLLLGFYEDAAGNFGVFGEDRARVLVHSQEIFSGMDK</sequence>
<dbReference type="RefSeq" id="WP_338248018.1">
    <property type="nucleotide sequence ID" value="NZ_BSRI01000001.1"/>
</dbReference>
<evidence type="ECO:0000313" key="2">
    <source>
        <dbReference type="EMBL" id="GLV54326.1"/>
    </source>
</evidence>
<reference evidence="2 3" key="1">
    <citation type="submission" date="2023-02" db="EMBL/GenBank/DDBJ databases">
        <title>Dictyobacter halimunensis sp. nov., a new member of the class Ktedonobacteria from forest soil in a geothermal area.</title>
        <authorList>
            <person name="Rachmania M.K."/>
            <person name="Ningsih F."/>
            <person name="Sakai Y."/>
            <person name="Yabe S."/>
            <person name="Yokota A."/>
            <person name="Sjamsuridzal W."/>
        </authorList>
    </citation>
    <scope>NUCLEOTIDE SEQUENCE [LARGE SCALE GENOMIC DNA]</scope>
    <source>
        <strain evidence="2 3">S3.2.2.5</strain>
    </source>
</reference>
<name>A0ABQ6FKW8_9CHLR</name>